<dbReference type="InterPro" id="IPR045112">
    <property type="entry name" value="PPAN-like"/>
</dbReference>
<accession>A0A0F7SNL9</accession>
<feature type="compositionally biased region" description="Acidic residues" evidence="1">
    <location>
        <begin position="437"/>
        <end position="451"/>
    </location>
</feature>
<feature type="compositionally biased region" description="Acidic residues" evidence="1">
    <location>
        <begin position="459"/>
        <end position="494"/>
    </location>
</feature>
<dbReference type="AlphaFoldDB" id="A0A0F7SNL9"/>
<evidence type="ECO:0000256" key="1">
    <source>
        <dbReference type="SAM" id="MobiDB-lite"/>
    </source>
</evidence>
<feature type="compositionally biased region" description="Acidic residues" evidence="1">
    <location>
        <begin position="257"/>
        <end position="269"/>
    </location>
</feature>
<dbReference type="GO" id="GO:0030687">
    <property type="term" value="C:preribosome, large subunit precursor"/>
    <property type="evidence" value="ECO:0007669"/>
    <property type="project" value="TreeGrafter"/>
</dbReference>
<feature type="compositionally biased region" description="Basic and acidic residues" evidence="1">
    <location>
        <begin position="341"/>
        <end position="361"/>
    </location>
</feature>
<feature type="region of interest" description="Disordered" evidence="1">
    <location>
        <begin position="1"/>
        <end position="26"/>
    </location>
</feature>
<feature type="domain" description="Brix" evidence="2">
    <location>
        <begin position="25"/>
        <end position="320"/>
    </location>
</feature>
<proteinExistence type="predicted"/>
<feature type="region of interest" description="Disordered" evidence="1">
    <location>
        <begin position="341"/>
        <end position="522"/>
    </location>
</feature>
<protein>
    <submittedName>
        <fullName evidence="3">RNA-binding protein required for 60S ribosomal subunit biogenesis</fullName>
    </submittedName>
</protein>
<dbReference type="PROSITE" id="PS50833">
    <property type="entry name" value="BRIX"/>
    <property type="match status" value="1"/>
</dbReference>
<feature type="compositionally biased region" description="Basic and acidic residues" evidence="1">
    <location>
        <begin position="14"/>
        <end position="24"/>
    </location>
</feature>
<dbReference type="GO" id="GO:0019843">
    <property type="term" value="F:rRNA binding"/>
    <property type="evidence" value="ECO:0007669"/>
    <property type="project" value="InterPro"/>
</dbReference>
<dbReference type="PANTHER" id="PTHR12661">
    <property type="entry name" value="PETER PAN-RELATED"/>
    <property type="match status" value="1"/>
</dbReference>
<dbReference type="EMBL" id="LN483124">
    <property type="protein sequence ID" value="CED82284.1"/>
    <property type="molecule type" value="Genomic_DNA"/>
</dbReference>
<dbReference type="Pfam" id="PF04427">
    <property type="entry name" value="Brix"/>
    <property type="match status" value="1"/>
</dbReference>
<feature type="region of interest" description="Disordered" evidence="1">
    <location>
        <begin position="252"/>
        <end position="277"/>
    </location>
</feature>
<dbReference type="InterPro" id="IPR007109">
    <property type="entry name" value="Brix"/>
</dbReference>
<dbReference type="PANTHER" id="PTHR12661:SF5">
    <property type="entry name" value="SUPPRESSOR OF SWI4 1 HOMOLOG"/>
    <property type="match status" value="1"/>
</dbReference>
<dbReference type="SMART" id="SM00879">
    <property type="entry name" value="Brix"/>
    <property type="match status" value="1"/>
</dbReference>
<dbReference type="GO" id="GO:0006364">
    <property type="term" value="P:rRNA processing"/>
    <property type="evidence" value="ECO:0007669"/>
    <property type="project" value="InterPro"/>
</dbReference>
<evidence type="ECO:0000313" key="3">
    <source>
        <dbReference type="EMBL" id="CED82284.1"/>
    </source>
</evidence>
<dbReference type="GO" id="GO:0000027">
    <property type="term" value="P:ribosomal large subunit assembly"/>
    <property type="evidence" value="ECO:0007669"/>
    <property type="project" value="TreeGrafter"/>
</dbReference>
<organism evidence="3">
    <name type="scientific">Phaffia rhodozyma</name>
    <name type="common">Yeast</name>
    <name type="synonym">Xanthophyllomyces dendrorhous</name>
    <dbReference type="NCBI Taxonomy" id="264483"/>
    <lineage>
        <taxon>Eukaryota</taxon>
        <taxon>Fungi</taxon>
        <taxon>Dikarya</taxon>
        <taxon>Basidiomycota</taxon>
        <taxon>Agaricomycotina</taxon>
        <taxon>Tremellomycetes</taxon>
        <taxon>Cystofilobasidiales</taxon>
        <taxon>Mrakiaceae</taxon>
        <taxon>Phaffia</taxon>
    </lineage>
</organism>
<reference evidence="3" key="1">
    <citation type="submission" date="2014-08" db="EMBL/GenBank/DDBJ databases">
        <authorList>
            <person name="Sharma Rahul"/>
            <person name="Thines Marco"/>
        </authorList>
    </citation>
    <scope>NUCLEOTIDE SEQUENCE</scope>
</reference>
<name>A0A0F7SNL9_PHARH</name>
<feature type="compositionally biased region" description="Basic residues" evidence="1">
    <location>
        <begin position="1"/>
        <end position="13"/>
    </location>
</feature>
<sequence>MARKRKNRTHLKGAAKDETNDPKAPKSFVIKSGHVGTSVAQLVRDIRKIMEPNTASRLKERASARLRDYLTMAPALNVTHLLVLTLSPQTASLHMRVARLPAGPTLTFKVERYSLMKDLSNAKTKNVGHAPSLGEFRTPPLLVLSNFNPAPGEKPQPQLKLMSSMFQGMFPPIQIDKSALPSFRRVLLISYHAPTHLISIRHYIISIRPTGVSRRLRRTLESSTNPQSFSRPVDLSNDNDISDYLLRAQQDGYETGSETEGESEGEGSEGENGMKSGRVELPADYVGRGNKKGTNKAVRLVEVGPRMECKLVKVVEGIVGSLRGEGETVFHEFVHKTAAERSELKTSHAQRQKEKAARRSEQAANVARKKEAAEKAAAAKTSKRGKRPDAADANPADGEESEDELVHDYSGEDEFEFEDRLAAKATKKSSRSTEAGQPEDEDVMEESDAEDEVRVGGDEPLDFDEEDEAGDVSSSEDEAPGGEDGESSESDDEVDRPAAVKQRFIKKPRVVSAGKTKGRIGK</sequence>
<evidence type="ECO:0000259" key="2">
    <source>
        <dbReference type="PROSITE" id="PS50833"/>
    </source>
</evidence>